<dbReference type="EMBL" id="KN832977">
    <property type="protein sequence ID" value="KIM88092.1"/>
    <property type="molecule type" value="Genomic_DNA"/>
</dbReference>
<reference evidence="2" key="2">
    <citation type="submission" date="2015-01" db="EMBL/GenBank/DDBJ databases">
        <title>Evolutionary Origins and Diversification of the Mycorrhizal Mutualists.</title>
        <authorList>
            <consortium name="DOE Joint Genome Institute"/>
            <consortium name="Mycorrhizal Genomics Consortium"/>
            <person name="Kohler A."/>
            <person name="Kuo A."/>
            <person name="Nagy L.G."/>
            <person name="Floudas D."/>
            <person name="Copeland A."/>
            <person name="Barry K.W."/>
            <person name="Cichocki N."/>
            <person name="Veneault-Fourrey C."/>
            <person name="LaButti K."/>
            <person name="Lindquist E.A."/>
            <person name="Lipzen A."/>
            <person name="Lundell T."/>
            <person name="Morin E."/>
            <person name="Murat C."/>
            <person name="Riley R."/>
            <person name="Ohm R."/>
            <person name="Sun H."/>
            <person name="Tunlid A."/>
            <person name="Henrissat B."/>
            <person name="Grigoriev I.V."/>
            <person name="Hibbett D.S."/>
            <person name="Martin F."/>
        </authorList>
    </citation>
    <scope>NUCLEOTIDE SEQUENCE [LARGE SCALE GENOMIC DNA]</scope>
    <source>
        <strain evidence="2">F 1598</strain>
    </source>
</reference>
<keyword evidence="2" id="KW-1185">Reference proteome</keyword>
<dbReference type="STRING" id="765440.A0A0C3CEG3"/>
<sequence length="123" mass="13843">MPDQQPGSRKPQRSAASTALWAHLLRKDIPVISHTSSNTLTNPPIAPLDKAGTSMRILLHDTQANLEKFAEHVDKLASDVSETKREMMTMQKLFLEDHEKLVGQIIDLGQLCLYFGGQRIYEM</sequence>
<gene>
    <name evidence="1" type="ORF">PILCRDRAFT_813995</name>
</gene>
<evidence type="ECO:0000313" key="2">
    <source>
        <dbReference type="Proteomes" id="UP000054166"/>
    </source>
</evidence>
<protein>
    <submittedName>
        <fullName evidence="1">Uncharacterized protein</fullName>
    </submittedName>
</protein>
<name>A0A0C3CEG3_PILCF</name>
<dbReference type="Proteomes" id="UP000054166">
    <property type="component" value="Unassembled WGS sequence"/>
</dbReference>
<dbReference type="AlphaFoldDB" id="A0A0C3CEG3"/>
<dbReference type="HOGENOM" id="CLU_2016108_0_0_1"/>
<evidence type="ECO:0000313" key="1">
    <source>
        <dbReference type="EMBL" id="KIM88092.1"/>
    </source>
</evidence>
<dbReference type="InParanoid" id="A0A0C3CEG3"/>
<reference evidence="1 2" key="1">
    <citation type="submission" date="2014-04" db="EMBL/GenBank/DDBJ databases">
        <authorList>
            <consortium name="DOE Joint Genome Institute"/>
            <person name="Kuo A."/>
            <person name="Tarkka M."/>
            <person name="Buscot F."/>
            <person name="Kohler A."/>
            <person name="Nagy L.G."/>
            <person name="Floudas D."/>
            <person name="Copeland A."/>
            <person name="Barry K.W."/>
            <person name="Cichocki N."/>
            <person name="Veneault-Fourrey C."/>
            <person name="LaButti K."/>
            <person name="Lindquist E.A."/>
            <person name="Lipzen A."/>
            <person name="Lundell T."/>
            <person name="Morin E."/>
            <person name="Murat C."/>
            <person name="Sun H."/>
            <person name="Tunlid A."/>
            <person name="Henrissat B."/>
            <person name="Grigoriev I.V."/>
            <person name="Hibbett D.S."/>
            <person name="Martin F."/>
            <person name="Nordberg H.P."/>
            <person name="Cantor M.N."/>
            <person name="Hua S.X."/>
        </authorList>
    </citation>
    <scope>NUCLEOTIDE SEQUENCE [LARGE SCALE GENOMIC DNA]</scope>
    <source>
        <strain evidence="1 2">F 1598</strain>
    </source>
</reference>
<accession>A0A0C3CEG3</accession>
<dbReference type="OrthoDB" id="3270311at2759"/>
<organism evidence="1 2">
    <name type="scientific">Piloderma croceum (strain F 1598)</name>
    <dbReference type="NCBI Taxonomy" id="765440"/>
    <lineage>
        <taxon>Eukaryota</taxon>
        <taxon>Fungi</taxon>
        <taxon>Dikarya</taxon>
        <taxon>Basidiomycota</taxon>
        <taxon>Agaricomycotina</taxon>
        <taxon>Agaricomycetes</taxon>
        <taxon>Agaricomycetidae</taxon>
        <taxon>Atheliales</taxon>
        <taxon>Atheliaceae</taxon>
        <taxon>Piloderma</taxon>
    </lineage>
</organism>
<proteinExistence type="predicted"/>